<reference evidence="3" key="1">
    <citation type="submission" date="2017-02" db="UniProtKB">
        <authorList>
            <consortium name="WormBaseParasite"/>
        </authorList>
    </citation>
    <scope>IDENTIFICATION</scope>
</reference>
<keyword evidence="2" id="KW-1185">Reference proteome</keyword>
<sequence length="94" mass="10728">MAPCFLNGIITVPTTFGLSTNKILQILKQIWRSNCGSRALLVWYGSALFLVKTMKKYGTRNDKSRLEQSLYGFRHVITLMKPSMYLLLFHSIVG</sequence>
<evidence type="ECO:0000313" key="3">
    <source>
        <dbReference type="WBParaSite" id="BTMF_0001231901-mRNA-1"/>
    </source>
</evidence>
<protein>
    <submittedName>
        <fullName evidence="3">Ovule protein</fullName>
    </submittedName>
</protein>
<gene>
    <name evidence="1" type="ORF">BTMF_LOCUS10339</name>
</gene>
<name>A0A0R3QX53_9BILA</name>
<dbReference type="WBParaSite" id="BTMF_0001231901-mRNA-1">
    <property type="protein sequence ID" value="BTMF_0001231901-mRNA-1"/>
    <property type="gene ID" value="BTMF_0001231901"/>
</dbReference>
<organism evidence="3">
    <name type="scientific">Brugia timori</name>
    <dbReference type="NCBI Taxonomy" id="42155"/>
    <lineage>
        <taxon>Eukaryota</taxon>
        <taxon>Metazoa</taxon>
        <taxon>Ecdysozoa</taxon>
        <taxon>Nematoda</taxon>
        <taxon>Chromadorea</taxon>
        <taxon>Rhabditida</taxon>
        <taxon>Spirurina</taxon>
        <taxon>Spiruromorpha</taxon>
        <taxon>Filarioidea</taxon>
        <taxon>Onchocercidae</taxon>
        <taxon>Brugia</taxon>
    </lineage>
</organism>
<evidence type="ECO:0000313" key="2">
    <source>
        <dbReference type="Proteomes" id="UP000280834"/>
    </source>
</evidence>
<dbReference type="AlphaFoldDB" id="A0A0R3QX53"/>
<dbReference type="EMBL" id="UZAG01017519">
    <property type="protein sequence ID" value="VDO35147.1"/>
    <property type="molecule type" value="Genomic_DNA"/>
</dbReference>
<dbReference type="Proteomes" id="UP000280834">
    <property type="component" value="Unassembled WGS sequence"/>
</dbReference>
<accession>A0A0R3QX53</accession>
<proteinExistence type="predicted"/>
<reference evidence="1 2" key="2">
    <citation type="submission" date="2018-11" db="EMBL/GenBank/DDBJ databases">
        <authorList>
            <consortium name="Pathogen Informatics"/>
        </authorList>
    </citation>
    <scope>NUCLEOTIDE SEQUENCE [LARGE SCALE GENOMIC DNA]</scope>
</reference>
<evidence type="ECO:0000313" key="1">
    <source>
        <dbReference type="EMBL" id="VDO35147.1"/>
    </source>
</evidence>